<evidence type="ECO:0000259" key="2">
    <source>
        <dbReference type="Pfam" id="PF13202"/>
    </source>
</evidence>
<dbReference type="SUPFAM" id="SSF47473">
    <property type="entry name" value="EF-hand"/>
    <property type="match status" value="1"/>
</dbReference>
<dbReference type="Proteomes" id="UP000828390">
    <property type="component" value="Unassembled WGS sequence"/>
</dbReference>
<dbReference type="OrthoDB" id="10476786at2759"/>
<dbReference type="EMBL" id="JAIWYP010000002">
    <property type="protein sequence ID" value="KAH3868602.1"/>
    <property type="molecule type" value="Genomic_DNA"/>
</dbReference>
<comment type="caution">
    <text evidence="3">The sequence shown here is derived from an EMBL/GenBank/DDBJ whole genome shotgun (WGS) entry which is preliminary data.</text>
</comment>
<dbReference type="InterPro" id="IPR002048">
    <property type="entry name" value="EF_hand_dom"/>
</dbReference>
<dbReference type="InterPro" id="IPR018247">
    <property type="entry name" value="EF_Hand_1_Ca_BS"/>
</dbReference>
<organism evidence="3 4">
    <name type="scientific">Dreissena polymorpha</name>
    <name type="common">Zebra mussel</name>
    <name type="synonym">Mytilus polymorpha</name>
    <dbReference type="NCBI Taxonomy" id="45954"/>
    <lineage>
        <taxon>Eukaryota</taxon>
        <taxon>Metazoa</taxon>
        <taxon>Spiralia</taxon>
        <taxon>Lophotrochozoa</taxon>
        <taxon>Mollusca</taxon>
        <taxon>Bivalvia</taxon>
        <taxon>Autobranchia</taxon>
        <taxon>Heteroconchia</taxon>
        <taxon>Euheterodonta</taxon>
        <taxon>Imparidentia</taxon>
        <taxon>Neoheterodontei</taxon>
        <taxon>Myida</taxon>
        <taxon>Dreissenoidea</taxon>
        <taxon>Dreissenidae</taxon>
        <taxon>Dreissena</taxon>
    </lineage>
</organism>
<feature type="domain" description="EF-hand" evidence="2">
    <location>
        <begin position="48"/>
        <end position="67"/>
    </location>
</feature>
<reference evidence="3" key="2">
    <citation type="submission" date="2020-11" db="EMBL/GenBank/DDBJ databases">
        <authorList>
            <person name="McCartney M.A."/>
            <person name="Auch B."/>
            <person name="Kono T."/>
            <person name="Mallez S."/>
            <person name="Becker A."/>
            <person name="Gohl D.M."/>
            <person name="Silverstein K.A.T."/>
            <person name="Koren S."/>
            <person name="Bechman K.B."/>
            <person name="Herman A."/>
            <person name="Abrahante J.E."/>
            <person name="Garbe J."/>
        </authorList>
    </citation>
    <scope>NUCLEOTIDE SEQUENCE</scope>
    <source>
        <strain evidence="3">Duluth1</strain>
        <tissue evidence="3">Whole animal</tissue>
    </source>
</reference>
<feature type="domain" description="EF-hand" evidence="2">
    <location>
        <begin position="91"/>
        <end position="111"/>
    </location>
</feature>
<protein>
    <recommendedName>
        <fullName evidence="2">EF-hand domain-containing protein</fullName>
    </recommendedName>
</protein>
<dbReference type="Pfam" id="PF13202">
    <property type="entry name" value="EF-hand_5"/>
    <property type="match status" value="2"/>
</dbReference>
<keyword evidence="4" id="KW-1185">Reference proteome</keyword>
<evidence type="ECO:0000313" key="3">
    <source>
        <dbReference type="EMBL" id="KAH3868602.1"/>
    </source>
</evidence>
<dbReference type="InterPro" id="IPR011992">
    <property type="entry name" value="EF-hand-dom_pair"/>
</dbReference>
<dbReference type="AlphaFoldDB" id="A0A9D4M3Q0"/>
<dbReference type="GO" id="GO:0005509">
    <property type="term" value="F:calcium ion binding"/>
    <property type="evidence" value="ECO:0007669"/>
    <property type="project" value="InterPro"/>
</dbReference>
<proteinExistence type="predicted"/>
<evidence type="ECO:0000313" key="4">
    <source>
        <dbReference type="Proteomes" id="UP000828390"/>
    </source>
</evidence>
<dbReference type="PROSITE" id="PS00018">
    <property type="entry name" value="EF_HAND_1"/>
    <property type="match status" value="2"/>
</dbReference>
<name>A0A9D4M3Q0_DREPO</name>
<evidence type="ECO:0000256" key="1">
    <source>
        <dbReference type="ARBA" id="ARBA00022837"/>
    </source>
</evidence>
<accession>A0A9D4M3Q0</accession>
<sequence length="123" mass="13851">MDVTKLITTAATLATIFFVLICFTTTDAAPTRRSRGVGGMHMSAGILRDYMMYSADRNHDGKLSGSEIAWFYKNEAFYDDYVSAEYGRAFIESADYDQDGALNGDELLRMLVELDAYPFTKKR</sequence>
<dbReference type="Gene3D" id="1.10.238.10">
    <property type="entry name" value="EF-hand"/>
    <property type="match status" value="1"/>
</dbReference>
<reference evidence="3" key="1">
    <citation type="journal article" date="2019" name="bioRxiv">
        <title>The Genome of the Zebra Mussel, Dreissena polymorpha: A Resource for Invasive Species Research.</title>
        <authorList>
            <person name="McCartney M.A."/>
            <person name="Auch B."/>
            <person name="Kono T."/>
            <person name="Mallez S."/>
            <person name="Zhang Y."/>
            <person name="Obille A."/>
            <person name="Becker A."/>
            <person name="Abrahante J.E."/>
            <person name="Garbe J."/>
            <person name="Badalamenti J.P."/>
            <person name="Herman A."/>
            <person name="Mangelson H."/>
            <person name="Liachko I."/>
            <person name="Sullivan S."/>
            <person name="Sone E.D."/>
            <person name="Koren S."/>
            <person name="Silverstein K.A.T."/>
            <person name="Beckman K.B."/>
            <person name="Gohl D.M."/>
        </authorList>
    </citation>
    <scope>NUCLEOTIDE SEQUENCE</scope>
    <source>
        <strain evidence="3">Duluth1</strain>
        <tissue evidence="3">Whole animal</tissue>
    </source>
</reference>
<keyword evidence="1" id="KW-0106">Calcium</keyword>
<gene>
    <name evidence="3" type="ORF">DPMN_031752</name>
</gene>